<reference evidence="1 2" key="1">
    <citation type="submission" date="2014-02" db="EMBL/GenBank/DDBJ databases">
        <title>Comparative genomics and transcriptomics to identify genetic mechanisms underlying the emergence of carbapenem resistant Acinetobacter baumannii (CRAb).</title>
        <authorList>
            <person name="Harris A.D."/>
            <person name="Johnson K.J."/>
            <person name="George J."/>
            <person name="Shefchek K."/>
            <person name="Daugherty S.C."/>
            <person name="Parankush S."/>
            <person name="Sadzewicz L."/>
            <person name="Tallon L."/>
            <person name="Sengamalay N."/>
            <person name="Hazen T.H."/>
            <person name="Rasko D.A."/>
        </authorList>
    </citation>
    <scope>NUCLEOTIDE SEQUENCE [LARGE SCALE GENOMIC DNA]</scope>
    <source>
        <strain evidence="1 2">99063</strain>
    </source>
</reference>
<dbReference type="InterPro" id="IPR036388">
    <property type="entry name" value="WH-like_DNA-bd_sf"/>
</dbReference>
<comment type="caution">
    <text evidence="1">The sequence shown here is derived from an EMBL/GenBank/DDBJ whole genome shotgun (WGS) entry which is preliminary data.</text>
</comment>
<organism evidence="1 2">
    <name type="scientific">Acinetobacter baumannii 99063</name>
    <dbReference type="NCBI Taxonomy" id="1310630"/>
    <lineage>
        <taxon>Bacteria</taxon>
        <taxon>Pseudomonadati</taxon>
        <taxon>Pseudomonadota</taxon>
        <taxon>Gammaproteobacteria</taxon>
        <taxon>Moraxellales</taxon>
        <taxon>Moraxellaceae</taxon>
        <taxon>Acinetobacter</taxon>
        <taxon>Acinetobacter calcoaceticus/baumannii complex</taxon>
    </lineage>
</organism>
<name>A0A009SWW5_ACIBA</name>
<protein>
    <submittedName>
        <fullName evidence="1">Uncharacterized protein</fullName>
    </submittedName>
</protein>
<dbReference type="AlphaFoldDB" id="A0A009SWW5"/>
<evidence type="ECO:0000313" key="1">
    <source>
        <dbReference type="EMBL" id="EXC51369.1"/>
    </source>
</evidence>
<dbReference type="Gene3D" id="1.10.10.10">
    <property type="entry name" value="Winged helix-like DNA-binding domain superfamily/Winged helix DNA-binding domain"/>
    <property type="match status" value="1"/>
</dbReference>
<dbReference type="Proteomes" id="UP000020735">
    <property type="component" value="Unassembled WGS sequence"/>
</dbReference>
<accession>A0A009SWW5</accession>
<dbReference type="RefSeq" id="WP_000644295.1">
    <property type="nucleotide sequence ID" value="NZ_JEXJ01000027.1"/>
</dbReference>
<gene>
    <name evidence="1" type="ORF">J529_2021</name>
</gene>
<evidence type="ECO:0000313" key="2">
    <source>
        <dbReference type="Proteomes" id="UP000020735"/>
    </source>
</evidence>
<dbReference type="PATRIC" id="fig|1310630.3.peg.1978"/>
<proteinExistence type="predicted"/>
<sequence length="83" mass="9532">MKAIKRVKAFQNIFDILLFATHATQPFTMKDLHDYVLDAPNNTIQCYVQELIKSGYLEKDSYATYKATQFAKDLLNVKGELKA</sequence>
<dbReference type="EMBL" id="JEXJ01000027">
    <property type="protein sequence ID" value="EXC51369.1"/>
    <property type="molecule type" value="Genomic_DNA"/>
</dbReference>